<feature type="transmembrane region" description="Helical" evidence="1">
    <location>
        <begin position="50"/>
        <end position="81"/>
    </location>
</feature>
<feature type="transmembrane region" description="Helical" evidence="1">
    <location>
        <begin position="88"/>
        <end position="111"/>
    </location>
</feature>
<evidence type="ECO:0000256" key="1">
    <source>
        <dbReference type="SAM" id="Phobius"/>
    </source>
</evidence>
<dbReference type="EMBL" id="HBUE01074118">
    <property type="protein sequence ID" value="CAG6474108.1"/>
    <property type="molecule type" value="Transcribed_RNA"/>
</dbReference>
<keyword evidence="1" id="KW-1133">Transmembrane helix</keyword>
<proteinExistence type="predicted"/>
<accession>A0A8D8BGT6</accession>
<reference evidence="2" key="1">
    <citation type="submission" date="2021-05" db="EMBL/GenBank/DDBJ databases">
        <authorList>
            <person name="Alioto T."/>
            <person name="Alioto T."/>
            <person name="Gomez Garrido J."/>
        </authorList>
    </citation>
    <scope>NUCLEOTIDE SEQUENCE</scope>
</reference>
<keyword evidence="1" id="KW-0472">Membrane</keyword>
<keyword evidence="1" id="KW-0812">Transmembrane</keyword>
<organism evidence="2">
    <name type="scientific">Culex pipiens</name>
    <name type="common">House mosquito</name>
    <dbReference type="NCBI Taxonomy" id="7175"/>
    <lineage>
        <taxon>Eukaryota</taxon>
        <taxon>Metazoa</taxon>
        <taxon>Ecdysozoa</taxon>
        <taxon>Arthropoda</taxon>
        <taxon>Hexapoda</taxon>
        <taxon>Insecta</taxon>
        <taxon>Pterygota</taxon>
        <taxon>Neoptera</taxon>
        <taxon>Endopterygota</taxon>
        <taxon>Diptera</taxon>
        <taxon>Nematocera</taxon>
        <taxon>Culicoidea</taxon>
        <taxon>Culicidae</taxon>
        <taxon>Culicinae</taxon>
        <taxon>Culicini</taxon>
        <taxon>Culex</taxon>
        <taxon>Culex</taxon>
    </lineage>
</organism>
<dbReference type="AlphaFoldDB" id="A0A8D8BGT6"/>
<protein>
    <submittedName>
        <fullName evidence="2">(northern house mosquito) hypothetical protein</fullName>
    </submittedName>
</protein>
<evidence type="ECO:0000313" key="2">
    <source>
        <dbReference type="EMBL" id="CAG6474108.1"/>
    </source>
</evidence>
<sequence length="112" mass="12876">MCLFREPTHCFLPLLFQKGKCSVSSRIRKGVDVVVAVAVNAPFRVRSSSALVSFCFFLLNSITTMRFQIFFLFLVVFFLCLLACDYRFFLLLFVFRSFSLACVLFSVTIIIN</sequence>
<name>A0A8D8BGT6_CULPI</name>